<dbReference type="Proteomes" id="UP000293162">
    <property type="component" value="Unassembled WGS sequence"/>
</dbReference>
<protein>
    <submittedName>
        <fullName evidence="2">Uncharacterized protein</fullName>
    </submittedName>
</protein>
<evidence type="ECO:0000313" key="3">
    <source>
        <dbReference type="Proteomes" id="UP000293162"/>
    </source>
</evidence>
<reference evidence="2 3" key="1">
    <citation type="submission" date="2019-02" db="EMBL/GenBank/DDBJ databases">
        <title>Bacterial novel species Emticicia sp. 17J42-9 isolated from soil.</title>
        <authorList>
            <person name="Jung H.-Y."/>
        </authorList>
    </citation>
    <scope>NUCLEOTIDE SEQUENCE [LARGE SCALE GENOMIC DNA]</scope>
    <source>
        <strain evidence="2 3">17J42-9</strain>
    </source>
</reference>
<evidence type="ECO:0000256" key="1">
    <source>
        <dbReference type="PROSITE-ProRule" id="PRU00339"/>
    </source>
</evidence>
<dbReference type="RefSeq" id="WP_130020100.1">
    <property type="nucleotide sequence ID" value="NZ_SEWF01000007.1"/>
</dbReference>
<accession>A0A4Q5M297</accession>
<dbReference type="PROSITE" id="PS50005">
    <property type="entry name" value="TPR"/>
    <property type="match status" value="1"/>
</dbReference>
<sequence length="220" mass="25435">MLDKNNFIDFLNNPQSLSLNDIMLMENMTKKYPYFQLGYTMIAKGIYTKAPEIAHDAIRKAAIYALSRNALRKVIENDIDWNANITARLIDTPIEVKFSPDSIEEELNREKLEEELIESIAKPALRNIQEEQLALIEQFIKKEPRIQPIRTNITTEEVEDLSERSTTMKGPLLTESYAKILSRQGRFEQAIEVYHKLIAKNPEKSSYFAAKIVELEKKSL</sequence>
<name>A0A4Q5M297_9BACT</name>
<organism evidence="2 3">
    <name type="scientific">Emticicia agri</name>
    <dbReference type="NCBI Taxonomy" id="2492393"/>
    <lineage>
        <taxon>Bacteria</taxon>
        <taxon>Pseudomonadati</taxon>
        <taxon>Bacteroidota</taxon>
        <taxon>Cytophagia</taxon>
        <taxon>Cytophagales</taxon>
        <taxon>Leadbetterellaceae</taxon>
        <taxon>Emticicia</taxon>
    </lineage>
</organism>
<proteinExistence type="predicted"/>
<dbReference type="InterPro" id="IPR019734">
    <property type="entry name" value="TPR_rpt"/>
</dbReference>
<dbReference type="EMBL" id="SEWF01000007">
    <property type="protein sequence ID" value="RYU96424.1"/>
    <property type="molecule type" value="Genomic_DNA"/>
</dbReference>
<feature type="repeat" description="TPR" evidence="1">
    <location>
        <begin position="171"/>
        <end position="204"/>
    </location>
</feature>
<evidence type="ECO:0000313" key="2">
    <source>
        <dbReference type="EMBL" id="RYU96424.1"/>
    </source>
</evidence>
<keyword evidence="1" id="KW-0802">TPR repeat</keyword>
<gene>
    <name evidence="2" type="ORF">EWM59_06295</name>
</gene>
<keyword evidence="3" id="KW-1185">Reference proteome</keyword>
<dbReference type="InterPro" id="IPR011990">
    <property type="entry name" value="TPR-like_helical_dom_sf"/>
</dbReference>
<dbReference type="SUPFAM" id="SSF48452">
    <property type="entry name" value="TPR-like"/>
    <property type="match status" value="1"/>
</dbReference>
<dbReference type="AlphaFoldDB" id="A0A4Q5M297"/>
<comment type="caution">
    <text evidence="2">The sequence shown here is derived from an EMBL/GenBank/DDBJ whole genome shotgun (WGS) entry which is preliminary data.</text>
</comment>
<dbReference type="OrthoDB" id="594666at2"/>